<evidence type="ECO:0000313" key="2">
    <source>
        <dbReference type="Proteomes" id="UP001231924"/>
    </source>
</evidence>
<dbReference type="RefSeq" id="WP_286051604.1">
    <property type="nucleotide sequence ID" value="NZ_JASVWF010000001.1"/>
</dbReference>
<gene>
    <name evidence="1" type="ORF">QRT03_06135</name>
</gene>
<dbReference type="Proteomes" id="UP001231924">
    <property type="component" value="Unassembled WGS sequence"/>
</dbReference>
<dbReference type="EMBL" id="JASVWF010000001">
    <property type="protein sequence ID" value="MDL5155523.1"/>
    <property type="molecule type" value="Genomic_DNA"/>
</dbReference>
<sequence>MTSTAYGDESEPDERLAPGTYVLALALIDDAVAEDCRESMRAAKLPAQRKLHFHSEGRRRRHELVARVAELEAVHLVAVRTAAQEHSERRRRMCLKAVLPELEYKFGIDQVALEARERRQNERDLALLVQLRSSRSMGSSLRMNHPRGPVEPLL</sequence>
<protein>
    <submittedName>
        <fullName evidence="1">Uncharacterized protein</fullName>
    </submittedName>
</protein>
<reference evidence="1 2" key="1">
    <citation type="submission" date="2023-06" db="EMBL/GenBank/DDBJ databases">
        <title>Actinomycetospora Odt1-22.</title>
        <authorList>
            <person name="Supong K."/>
        </authorList>
    </citation>
    <scope>NUCLEOTIDE SEQUENCE [LARGE SCALE GENOMIC DNA]</scope>
    <source>
        <strain evidence="1 2">Odt1-22</strain>
    </source>
</reference>
<name>A0ABT7M4P8_9PSEU</name>
<comment type="caution">
    <text evidence="1">The sequence shown here is derived from an EMBL/GenBank/DDBJ whole genome shotgun (WGS) entry which is preliminary data.</text>
</comment>
<accession>A0ABT7M4P8</accession>
<organism evidence="1 2">
    <name type="scientific">Actinomycetospora termitidis</name>
    <dbReference type="NCBI Taxonomy" id="3053470"/>
    <lineage>
        <taxon>Bacteria</taxon>
        <taxon>Bacillati</taxon>
        <taxon>Actinomycetota</taxon>
        <taxon>Actinomycetes</taxon>
        <taxon>Pseudonocardiales</taxon>
        <taxon>Pseudonocardiaceae</taxon>
        <taxon>Actinomycetospora</taxon>
    </lineage>
</organism>
<evidence type="ECO:0000313" key="1">
    <source>
        <dbReference type="EMBL" id="MDL5155523.1"/>
    </source>
</evidence>
<proteinExistence type="predicted"/>
<keyword evidence="2" id="KW-1185">Reference proteome</keyword>